<reference evidence="1" key="2">
    <citation type="submission" date="2014-03" db="EMBL/GenBank/DDBJ databases">
        <title>The Genome Annotation of Fusarium oxysporum PHW808.</title>
        <authorList>
            <consortium name="The Broad Institute Genomics Platform"/>
            <person name="Ma L.-J."/>
            <person name="Corby-Kistler H."/>
            <person name="Broz K."/>
            <person name="Gale L.R."/>
            <person name="Jonkers W."/>
            <person name="O'Donnell K."/>
            <person name="Ploetz R."/>
            <person name="Steinberg C."/>
            <person name="Schwartz D.C."/>
            <person name="VanEtten H."/>
            <person name="Zhou S."/>
            <person name="Young S.K."/>
            <person name="Zeng Q."/>
            <person name="Gargeya S."/>
            <person name="Fitzgerald M."/>
            <person name="Abouelleil A."/>
            <person name="Alvarado L."/>
            <person name="Chapman S.B."/>
            <person name="Gainer-Dewar J."/>
            <person name="Goldberg J."/>
            <person name="Griggs A."/>
            <person name="Gujja S."/>
            <person name="Hansen M."/>
            <person name="Howarth C."/>
            <person name="Imamovic A."/>
            <person name="Ireland A."/>
            <person name="Larimer J."/>
            <person name="McCowan C."/>
            <person name="Murphy C."/>
            <person name="Pearson M."/>
            <person name="Poon T.W."/>
            <person name="Priest M."/>
            <person name="Roberts A."/>
            <person name="Saif S."/>
            <person name="Shea T."/>
            <person name="Sykes S."/>
            <person name="Wortman J."/>
            <person name="Nusbaum C."/>
            <person name="Birren B."/>
        </authorList>
    </citation>
    <scope>NUCLEOTIDE SEQUENCE</scope>
    <source>
        <strain evidence="1">54008</strain>
    </source>
</reference>
<dbReference type="Proteomes" id="UP000030676">
    <property type="component" value="Unassembled WGS sequence"/>
</dbReference>
<dbReference type="EMBL" id="KK033923">
    <property type="protein sequence ID" value="EXL64734.1"/>
    <property type="molecule type" value="Genomic_DNA"/>
</dbReference>
<sequence>ESLGEDNNLGYTTSYSRRVGYLDEENYASGNDGPSTNYN</sequence>
<evidence type="ECO:0000313" key="1">
    <source>
        <dbReference type="EMBL" id="EXL64734.1"/>
    </source>
</evidence>
<feature type="non-terminal residue" evidence="1">
    <location>
        <position position="1"/>
    </location>
</feature>
<accession>X0HU96</accession>
<protein>
    <submittedName>
        <fullName evidence="1">Uncharacterized protein</fullName>
    </submittedName>
</protein>
<organism evidence="1">
    <name type="scientific">Fusarium oxysporum f. sp. conglutinans race 2 54008</name>
    <dbReference type="NCBI Taxonomy" id="1089457"/>
    <lineage>
        <taxon>Eukaryota</taxon>
        <taxon>Fungi</taxon>
        <taxon>Dikarya</taxon>
        <taxon>Ascomycota</taxon>
        <taxon>Pezizomycotina</taxon>
        <taxon>Sordariomycetes</taxon>
        <taxon>Hypocreomycetidae</taxon>
        <taxon>Hypocreales</taxon>
        <taxon>Nectriaceae</taxon>
        <taxon>Fusarium</taxon>
        <taxon>Fusarium oxysporum species complex</taxon>
    </lineage>
</organism>
<reference evidence="1" key="1">
    <citation type="submission" date="2011-11" db="EMBL/GenBank/DDBJ databases">
        <title>The Genome Sequence of Fusarium oxysporum PHW808.</title>
        <authorList>
            <consortium name="The Broad Institute Genome Sequencing Platform"/>
            <person name="Ma L.-J."/>
            <person name="Gale L.R."/>
            <person name="Schwartz D.C."/>
            <person name="Zhou S."/>
            <person name="Corby-Kistler H."/>
            <person name="Young S.K."/>
            <person name="Zeng Q."/>
            <person name="Gargeya S."/>
            <person name="Fitzgerald M."/>
            <person name="Haas B."/>
            <person name="Abouelleil A."/>
            <person name="Alvarado L."/>
            <person name="Arachchi H.M."/>
            <person name="Berlin A."/>
            <person name="Brown A."/>
            <person name="Chapman S.B."/>
            <person name="Chen Z."/>
            <person name="Dunbar C."/>
            <person name="Freedman E."/>
            <person name="Gearin G."/>
            <person name="Goldberg J."/>
            <person name="Griggs A."/>
            <person name="Gujja S."/>
            <person name="Heiman D."/>
            <person name="Howarth C."/>
            <person name="Larson L."/>
            <person name="Lui A."/>
            <person name="MacDonald P.J.P."/>
            <person name="Montmayeur A."/>
            <person name="Murphy C."/>
            <person name="Neiman D."/>
            <person name="Pearson M."/>
            <person name="Priest M."/>
            <person name="Roberts A."/>
            <person name="Saif S."/>
            <person name="Shea T."/>
            <person name="Shenoy N."/>
            <person name="Sisk P."/>
            <person name="Stolte C."/>
            <person name="Sykes S."/>
            <person name="Wortman J."/>
            <person name="Nusbaum C."/>
            <person name="Birren B."/>
        </authorList>
    </citation>
    <scope>NUCLEOTIDE SEQUENCE [LARGE SCALE GENOMIC DNA]</scope>
    <source>
        <strain evidence="1">54008</strain>
    </source>
</reference>
<gene>
    <name evidence="1" type="ORF">FOPG_19012</name>
</gene>
<name>X0HU96_FUSOX</name>
<dbReference type="HOGENOM" id="CLU_3322422_0_0_1"/>
<proteinExistence type="predicted"/>
<dbReference type="AlphaFoldDB" id="X0HU96"/>